<feature type="transmembrane region" description="Helical" evidence="9">
    <location>
        <begin position="236"/>
        <end position="254"/>
    </location>
</feature>
<dbReference type="GO" id="GO:0005886">
    <property type="term" value="C:plasma membrane"/>
    <property type="evidence" value="ECO:0007669"/>
    <property type="project" value="TreeGrafter"/>
</dbReference>
<evidence type="ECO:0000256" key="6">
    <source>
        <dbReference type="ARBA" id="ARBA00022989"/>
    </source>
</evidence>
<keyword evidence="2" id="KW-0328">Glycosyltransferase</keyword>
<dbReference type="Gene3D" id="1.20.144.10">
    <property type="entry name" value="Phosphatidic acid phosphatase type 2/haloperoxidase"/>
    <property type="match status" value="1"/>
</dbReference>
<evidence type="ECO:0000313" key="11">
    <source>
        <dbReference type="EMBL" id="TFF25555.1"/>
    </source>
</evidence>
<feature type="transmembrane region" description="Helical" evidence="9">
    <location>
        <begin position="212"/>
        <end position="230"/>
    </location>
</feature>
<evidence type="ECO:0000259" key="10">
    <source>
        <dbReference type="SMART" id="SM00014"/>
    </source>
</evidence>
<keyword evidence="1" id="KW-1003">Cell membrane</keyword>
<proteinExistence type="predicted"/>
<evidence type="ECO:0000256" key="4">
    <source>
        <dbReference type="ARBA" id="ARBA00022692"/>
    </source>
</evidence>
<feature type="compositionally biased region" description="Low complexity" evidence="8">
    <location>
        <begin position="1"/>
        <end position="17"/>
    </location>
</feature>
<evidence type="ECO:0000256" key="3">
    <source>
        <dbReference type="ARBA" id="ARBA00022679"/>
    </source>
</evidence>
<reference evidence="11 12" key="1">
    <citation type="submission" date="2019-03" db="EMBL/GenBank/DDBJ databases">
        <title>Jiella endophytica sp. nov., a novel endophytic bacterium isolated from root of Ficus microcarpa Linn. f.</title>
        <authorList>
            <person name="Tuo L."/>
        </authorList>
    </citation>
    <scope>NUCLEOTIDE SEQUENCE [LARGE SCALE GENOMIC DNA]</scope>
    <source>
        <strain evidence="11 12">CBS5Q-3</strain>
    </source>
</reference>
<accession>A0A4Y8RR60</accession>
<dbReference type="GO" id="GO:0009103">
    <property type="term" value="P:lipopolysaccharide biosynthetic process"/>
    <property type="evidence" value="ECO:0007669"/>
    <property type="project" value="UniProtKB-KW"/>
</dbReference>
<comment type="caution">
    <text evidence="11">The sequence shown here is derived from an EMBL/GenBank/DDBJ whole genome shotgun (WGS) entry which is preliminary data.</text>
</comment>
<evidence type="ECO:0000256" key="5">
    <source>
        <dbReference type="ARBA" id="ARBA00022985"/>
    </source>
</evidence>
<dbReference type="EMBL" id="SOZD01000002">
    <property type="protein sequence ID" value="TFF25555.1"/>
    <property type="molecule type" value="Genomic_DNA"/>
</dbReference>
<dbReference type="Gene3D" id="3.90.550.10">
    <property type="entry name" value="Spore Coat Polysaccharide Biosynthesis Protein SpsA, Chain A"/>
    <property type="match status" value="1"/>
</dbReference>
<evidence type="ECO:0000256" key="1">
    <source>
        <dbReference type="ARBA" id="ARBA00022475"/>
    </source>
</evidence>
<keyword evidence="5" id="KW-0448">Lipopolysaccharide biosynthesis</keyword>
<evidence type="ECO:0000256" key="2">
    <source>
        <dbReference type="ARBA" id="ARBA00022676"/>
    </source>
</evidence>
<sequence length="572" mass="60711">MDAGPAPAARPSRSRAPAPEKVDKGGASASTTRPDERAGPSSSRPQRSLVVLTIVLAFVSLFFVCFPGIDIAVSALFYEQGRGFFGASSADLATVRDIGNGMTAMAIAASVIAILAGLSVPTPRWLLRPCEGLYILAVYAIAPGLIVNAFLKSTAGRPRPRNLIDFGGSLDFTPVWQFAGECSGNCSFSSGEAASAAAILALVFILPRRDRLPLGIGFGAIVAMVSLARVAAGGHFISDVLVSWIITLTTIVALRPLLLGARGRAIDAAFSGFAARLRSLVPVAANRASSGLQQRRIAAEGGFLYEEPHSMDTSSSPLPAPARARPRSFATVSVVVPAKNEAANLAVLVPEIAAALAARSHEIVVVDDGSTDTTAAAIETLRADGINVRHIRHERSAGQSRAVRTGVLSARGDCVVTIDGDGQNDPAFIPAMVERLEAAGERCGLVAGQRTGRTDSFAKRVASKAANRLRTAILADSTRDTGCGLKALPTELFRRLPYFDGWHRYLPALVLREELTIAHLDVKDRQRRFGQSNYGIFDRAARGALDLFGVWWILRRGRRSPGQIEDVTATKE</sequence>
<dbReference type="OrthoDB" id="9807795at2"/>
<dbReference type="SUPFAM" id="SSF48317">
    <property type="entry name" value="Acid phosphatase/Vanadium-dependent haloperoxidase"/>
    <property type="match status" value="1"/>
</dbReference>
<evidence type="ECO:0000256" key="8">
    <source>
        <dbReference type="SAM" id="MobiDB-lite"/>
    </source>
</evidence>
<dbReference type="InterPro" id="IPR036938">
    <property type="entry name" value="PAP2/HPO_sf"/>
</dbReference>
<organism evidence="11 12">
    <name type="scientific">Jiella endophytica</name>
    <dbReference type="NCBI Taxonomy" id="2558362"/>
    <lineage>
        <taxon>Bacteria</taxon>
        <taxon>Pseudomonadati</taxon>
        <taxon>Pseudomonadota</taxon>
        <taxon>Alphaproteobacteria</taxon>
        <taxon>Hyphomicrobiales</taxon>
        <taxon>Aurantimonadaceae</taxon>
        <taxon>Jiella</taxon>
    </lineage>
</organism>
<feature type="region of interest" description="Disordered" evidence="8">
    <location>
        <begin position="1"/>
        <end position="44"/>
    </location>
</feature>
<dbReference type="SMART" id="SM00014">
    <property type="entry name" value="acidPPc"/>
    <property type="match status" value="1"/>
</dbReference>
<gene>
    <name evidence="11" type="ORF">E3C22_09435</name>
</gene>
<protein>
    <submittedName>
        <fullName evidence="11">Glycosyltransferase</fullName>
    </submittedName>
</protein>
<keyword evidence="3 11" id="KW-0808">Transferase</keyword>
<dbReference type="Pfam" id="PF01569">
    <property type="entry name" value="PAP2"/>
    <property type="match status" value="1"/>
</dbReference>
<dbReference type="InterPro" id="IPR001173">
    <property type="entry name" value="Glyco_trans_2-like"/>
</dbReference>
<feature type="transmembrane region" description="Helical" evidence="9">
    <location>
        <begin position="98"/>
        <end position="120"/>
    </location>
</feature>
<dbReference type="CDD" id="cd03396">
    <property type="entry name" value="PAP2_like_6"/>
    <property type="match status" value="1"/>
</dbReference>
<dbReference type="InterPro" id="IPR050256">
    <property type="entry name" value="Glycosyltransferase_2"/>
</dbReference>
<dbReference type="GO" id="GO:0099621">
    <property type="term" value="F:undecaprenyl-phosphate 4-deoxy-4-formamido-L-arabinose transferase activity"/>
    <property type="evidence" value="ECO:0007669"/>
    <property type="project" value="TreeGrafter"/>
</dbReference>
<dbReference type="SUPFAM" id="SSF53448">
    <property type="entry name" value="Nucleotide-diphospho-sugar transferases"/>
    <property type="match status" value="1"/>
</dbReference>
<feature type="transmembrane region" description="Helical" evidence="9">
    <location>
        <begin position="49"/>
        <end position="78"/>
    </location>
</feature>
<evidence type="ECO:0000256" key="9">
    <source>
        <dbReference type="SAM" id="Phobius"/>
    </source>
</evidence>
<dbReference type="FunFam" id="3.90.550.10:FF:000170">
    <property type="entry name" value="Dolichol-phosphate mannosyltransferase"/>
    <property type="match status" value="1"/>
</dbReference>
<evidence type="ECO:0000313" key="12">
    <source>
        <dbReference type="Proteomes" id="UP000298179"/>
    </source>
</evidence>
<feature type="domain" description="Phosphatidic acid phosphatase type 2/haloperoxidase" evidence="10">
    <location>
        <begin position="134"/>
        <end position="255"/>
    </location>
</feature>
<dbReference type="CDD" id="cd04179">
    <property type="entry name" value="DPM_DPG-synthase_like"/>
    <property type="match status" value="1"/>
</dbReference>
<keyword evidence="6 9" id="KW-1133">Transmembrane helix</keyword>
<dbReference type="InterPro" id="IPR029044">
    <property type="entry name" value="Nucleotide-diphossugar_trans"/>
</dbReference>
<evidence type="ECO:0000256" key="7">
    <source>
        <dbReference type="ARBA" id="ARBA00023136"/>
    </source>
</evidence>
<keyword evidence="7 9" id="KW-0472">Membrane</keyword>
<feature type="transmembrane region" description="Helical" evidence="9">
    <location>
        <begin position="132"/>
        <end position="151"/>
    </location>
</feature>
<dbReference type="InterPro" id="IPR000326">
    <property type="entry name" value="PAP2/HPO"/>
</dbReference>
<keyword evidence="4 9" id="KW-0812">Transmembrane</keyword>
<dbReference type="Proteomes" id="UP000298179">
    <property type="component" value="Unassembled WGS sequence"/>
</dbReference>
<dbReference type="PANTHER" id="PTHR48090:SF3">
    <property type="entry name" value="UNDECAPRENYL-PHOSPHATE 4-DEOXY-4-FORMAMIDO-L-ARABINOSE TRANSFERASE"/>
    <property type="match status" value="1"/>
</dbReference>
<keyword evidence="12" id="KW-1185">Reference proteome</keyword>
<dbReference type="Pfam" id="PF00535">
    <property type="entry name" value="Glycos_transf_2"/>
    <property type="match status" value="1"/>
</dbReference>
<dbReference type="PANTHER" id="PTHR48090">
    <property type="entry name" value="UNDECAPRENYL-PHOSPHATE 4-DEOXY-4-FORMAMIDO-L-ARABINOSE TRANSFERASE-RELATED"/>
    <property type="match status" value="1"/>
</dbReference>
<name>A0A4Y8RR60_9HYPH</name>
<dbReference type="AlphaFoldDB" id="A0A4Y8RR60"/>